<dbReference type="HAMAP" id="MF_00134_B">
    <property type="entry name" value="IGPS_B"/>
    <property type="match status" value="1"/>
</dbReference>
<comment type="catalytic activity">
    <reaction evidence="1 9">
        <text>1-(2-carboxyphenylamino)-1-deoxy-D-ribulose 5-phosphate + H(+) = (1S,2R)-1-C-(indol-3-yl)glycerol 3-phosphate + CO2 + H2O</text>
        <dbReference type="Rhea" id="RHEA:23476"/>
        <dbReference type="ChEBI" id="CHEBI:15377"/>
        <dbReference type="ChEBI" id="CHEBI:15378"/>
        <dbReference type="ChEBI" id="CHEBI:16526"/>
        <dbReference type="ChEBI" id="CHEBI:58613"/>
        <dbReference type="ChEBI" id="CHEBI:58866"/>
        <dbReference type="EC" id="4.1.1.48"/>
    </reaction>
</comment>
<evidence type="ECO:0000256" key="7">
    <source>
        <dbReference type="ARBA" id="ARBA00023141"/>
    </source>
</evidence>
<dbReference type="EMBL" id="FQXK01000033">
    <property type="protein sequence ID" value="SHI55887.1"/>
    <property type="molecule type" value="Genomic_DNA"/>
</dbReference>
<keyword evidence="7 9" id="KW-0057">Aromatic amino acid biosynthesis</keyword>
<keyword evidence="4 9" id="KW-0028">Amino-acid biosynthesis</keyword>
<dbReference type="STRING" id="1121131.SAMN02745229_03272"/>
<reference evidence="12" key="1">
    <citation type="submission" date="2016-11" db="EMBL/GenBank/DDBJ databases">
        <authorList>
            <person name="Varghese N."/>
            <person name="Submissions S."/>
        </authorList>
    </citation>
    <scope>NUCLEOTIDE SEQUENCE [LARGE SCALE GENOMIC DNA]</scope>
    <source>
        <strain evidence="12">DSM 3071</strain>
    </source>
</reference>
<keyword evidence="12" id="KW-1185">Reference proteome</keyword>
<keyword evidence="6 9" id="KW-0822">Tryptophan biosynthesis</keyword>
<dbReference type="GO" id="GO:0000162">
    <property type="term" value="P:L-tryptophan biosynthetic process"/>
    <property type="evidence" value="ECO:0007669"/>
    <property type="project" value="UniProtKB-UniRule"/>
</dbReference>
<gene>
    <name evidence="9" type="primary">trpC</name>
    <name evidence="11" type="ORF">SAMN02745229_03272</name>
</gene>
<comment type="similarity">
    <text evidence="3 9">Belongs to the TrpC family.</text>
</comment>
<accession>A0A1M6C4D8</accession>
<dbReference type="GO" id="GO:0004640">
    <property type="term" value="F:phosphoribosylanthranilate isomerase activity"/>
    <property type="evidence" value="ECO:0007669"/>
    <property type="project" value="TreeGrafter"/>
</dbReference>
<dbReference type="Gene3D" id="3.20.20.70">
    <property type="entry name" value="Aldolase class I"/>
    <property type="match status" value="1"/>
</dbReference>
<comment type="pathway">
    <text evidence="2 9">Amino-acid biosynthesis; L-tryptophan biosynthesis; L-tryptophan from chorismate: step 4/5.</text>
</comment>
<dbReference type="InterPro" id="IPR013785">
    <property type="entry name" value="Aldolase_TIM"/>
</dbReference>
<evidence type="ECO:0000256" key="3">
    <source>
        <dbReference type="ARBA" id="ARBA00008737"/>
    </source>
</evidence>
<dbReference type="EC" id="4.1.1.48" evidence="9"/>
<evidence type="ECO:0000256" key="1">
    <source>
        <dbReference type="ARBA" id="ARBA00001633"/>
    </source>
</evidence>
<evidence type="ECO:0000256" key="5">
    <source>
        <dbReference type="ARBA" id="ARBA00022793"/>
    </source>
</evidence>
<sequence>MILDDLVAATSKRLEVEKSQISPEKMKEMALEIRERELKDTAGDASKDKDFIFKRNLQGPGIHFICEVKKASPSKGIIAEDFPYIDIAKEYEKIGADAISVLTEPDYFKGNIEYIKDILDAGVTTPLLRKDFTIDEYMIYQAKVYGASAILLICAILDDERLKAYHELATSLGLSAIVETHDEDEVKRALAIGAEIVGVNNRNLKDFTVDLGNSIRLRKLVPQDKIFVAESGIKTEEDMIKLRDAGVNAVLIGETFMRSDDKGGMIQRLKRGI</sequence>
<evidence type="ECO:0000313" key="12">
    <source>
        <dbReference type="Proteomes" id="UP000184278"/>
    </source>
</evidence>
<evidence type="ECO:0000256" key="2">
    <source>
        <dbReference type="ARBA" id="ARBA00004696"/>
    </source>
</evidence>
<dbReference type="GeneID" id="89507827"/>
<dbReference type="SUPFAM" id="SSF51366">
    <property type="entry name" value="Ribulose-phoshate binding barrel"/>
    <property type="match status" value="1"/>
</dbReference>
<dbReference type="InterPro" id="IPR013798">
    <property type="entry name" value="Indole-3-glycerol_P_synth_dom"/>
</dbReference>
<keyword evidence="5 9" id="KW-0210">Decarboxylase</keyword>
<dbReference type="PANTHER" id="PTHR22854">
    <property type="entry name" value="TRYPTOPHAN BIOSYNTHESIS PROTEIN"/>
    <property type="match status" value="1"/>
</dbReference>
<feature type="domain" description="Indole-3-glycerol phosphate synthase" evidence="10">
    <location>
        <begin position="25"/>
        <end position="269"/>
    </location>
</feature>
<dbReference type="AlphaFoldDB" id="A0A1M6C4D8"/>
<evidence type="ECO:0000256" key="8">
    <source>
        <dbReference type="ARBA" id="ARBA00023239"/>
    </source>
</evidence>
<dbReference type="InterPro" id="IPR045186">
    <property type="entry name" value="Indole-3-glycerol_P_synth"/>
</dbReference>
<protein>
    <recommendedName>
        <fullName evidence="9">Indole-3-glycerol phosphate synthase</fullName>
        <shortName evidence="9">IGPS</shortName>
        <ecNumber evidence="9">4.1.1.48</ecNumber>
    </recommendedName>
</protein>
<dbReference type="NCBIfam" id="NF001377">
    <property type="entry name" value="PRK00278.2-4"/>
    <property type="match status" value="1"/>
</dbReference>
<proteinExistence type="inferred from homology"/>
<dbReference type="InterPro" id="IPR001468">
    <property type="entry name" value="Indole-3-GlycerolPSynthase_CS"/>
</dbReference>
<dbReference type="CDD" id="cd00331">
    <property type="entry name" value="IGPS"/>
    <property type="match status" value="1"/>
</dbReference>
<dbReference type="RefSeq" id="WP_073389343.1">
    <property type="nucleotide sequence ID" value="NZ_FQXK01000033.1"/>
</dbReference>
<dbReference type="PANTHER" id="PTHR22854:SF2">
    <property type="entry name" value="INDOLE-3-GLYCEROL-PHOSPHATE SYNTHASE"/>
    <property type="match status" value="1"/>
</dbReference>
<organism evidence="11 12">
    <name type="scientific">Butyrivibrio fibrisolvens DSM 3071</name>
    <dbReference type="NCBI Taxonomy" id="1121131"/>
    <lineage>
        <taxon>Bacteria</taxon>
        <taxon>Bacillati</taxon>
        <taxon>Bacillota</taxon>
        <taxon>Clostridia</taxon>
        <taxon>Lachnospirales</taxon>
        <taxon>Lachnospiraceae</taxon>
        <taxon>Butyrivibrio</taxon>
    </lineage>
</organism>
<dbReference type="Proteomes" id="UP000184278">
    <property type="component" value="Unassembled WGS sequence"/>
</dbReference>
<dbReference type="InterPro" id="IPR011060">
    <property type="entry name" value="RibuloseP-bd_barrel"/>
</dbReference>
<dbReference type="FunFam" id="3.20.20.70:FF:000024">
    <property type="entry name" value="Indole-3-glycerol phosphate synthase"/>
    <property type="match status" value="1"/>
</dbReference>
<dbReference type="PROSITE" id="PS00614">
    <property type="entry name" value="IGPS"/>
    <property type="match status" value="1"/>
</dbReference>
<dbReference type="OrthoDB" id="9804217at2"/>
<keyword evidence="8 9" id="KW-0456">Lyase</keyword>
<name>A0A1M6C4D8_BUTFI</name>
<evidence type="ECO:0000259" key="10">
    <source>
        <dbReference type="Pfam" id="PF00218"/>
    </source>
</evidence>
<evidence type="ECO:0000313" key="11">
    <source>
        <dbReference type="EMBL" id="SHI55887.1"/>
    </source>
</evidence>
<evidence type="ECO:0000256" key="9">
    <source>
        <dbReference type="HAMAP-Rule" id="MF_00134"/>
    </source>
</evidence>
<dbReference type="UniPathway" id="UPA00035">
    <property type="reaction ID" value="UER00043"/>
</dbReference>
<dbReference type="Pfam" id="PF00218">
    <property type="entry name" value="IGPS"/>
    <property type="match status" value="1"/>
</dbReference>
<evidence type="ECO:0000256" key="4">
    <source>
        <dbReference type="ARBA" id="ARBA00022605"/>
    </source>
</evidence>
<evidence type="ECO:0000256" key="6">
    <source>
        <dbReference type="ARBA" id="ARBA00022822"/>
    </source>
</evidence>
<dbReference type="GO" id="GO:0004425">
    <property type="term" value="F:indole-3-glycerol-phosphate synthase activity"/>
    <property type="evidence" value="ECO:0007669"/>
    <property type="project" value="UniProtKB-UniRule"/>
</dbReference>